<name>A0A1A8WTK0_PLAOA</name>
<evidence type="ECO:0000256" key="1">
    <source>
        <dbReference type="SAM" id="Phobius"/>
    </source>
</evidence>
<keyword evidence="1" id="KW-0472">Membrane</keyword>
<organism evidence="2 3">
    <name type="scientific">Plasmodium ovale curtisi</name>
    <dbReference type="NCBI Taxonomy" id="864141"/>
    <lineage>
        <taxon>Eukaryota</taxon>
        <taxon>Sar</taxon>
        <taxon>Alveolata</taxon>
        <taxon>Apicomplexa</taxon>
        <taxon>Aconoidasida</taxon>
        <taxon>Haemosporida</taxon>
        <taxon>Plasmodiidae</taxon>
        <taxon>Plasmodium</taxon>
        <taxon>Plasmodium (Plasmodium)</taxon>
    </lineage>
</organism>
<feature type="transmembrane region" description="Helical" evidence="1">
    <location>
        <begin position="199"/>
        <end position="217"/>
    </location>
</feature>
<keyword evidence="1" id="KW-1133">Transmembrane helix</keyword>
<reference evidence="3" key="1">
    <citation type="submission" date="2016-05" db="EMBL/GenBank/DDBJ databases">
        <authorList>
            <person name="Naeem Raeece"/>
        </authorList>
    </citation>
    <scope>NUCLEOTIDE SEQUENCE [LARGE SCALE GENOMIC DNA]</scope>
</reference>
<gene>
    <name evidence="2" type="ORF">POVCU2_0093800</name>
</gene>
<dbReference type="Proteomes" id="UP000078560">
    <property type="component" value="Unassembled WGS sequence"/>
</dbReference>
<dbReference type="AlphaFoldDB" id="A0A1A8WTK0"/>
<dbReference type="EMBL" id="FLQU01001960">
    <property type="protein sequence ID" value="SBS95182.1"/>
    <property type="molecule type" value="Genomic_DNA"/>
</dbReference>
<evidence type="ECO:0000313" key="3">
    <source>
        <dbReference type="Proteomes" id="UP000078560"/>
    </source>
</evidence>
<protein>
    <submittedName>
        <fullName evidence="2">PIR Superfamily Protein</fullName>
    </submittedName>
</protein>
<sequence length="261" mass="30531">MTFYIKKAGKESYRFFEEFNYYVGNAEKAESINSIKEVVSVDILKHDDEIDFYEDLCVRADIEVSLNILVDDDIPHKLYDVTKHNFENIIKLYELYNIKKKIAGILGGDTEIMRSRSCTMYKNECYRKYREVIINCRYDCTDLYSALNEFKKKFKEEIAKFVNYSSSCNSSELLELPNYEYVLKEHKSGPFKKIITPSVLFPMFGVFLMFLFSYSVLEKIQRTKNMFFGVGESDKALSLYASDNGNIIGNQEEYAIIYYSA</sequence>
<accession>A0A1A8WTK0</accession>
<proteinExistence type="predicted"/>
<keyword evidence="1" id="KW-0812">Transmembrane</keyword>
<evidence type="ECO:0000313" key="2">
    <source>
        <dbReference type="EMBL" id="SBS95182.1"/>
    </source>
</evidence>